<dbReference type="SFLD" id="SFLDG01067">
    <property type="entry name" value="SPASM/twitch_domain_containing"/>
    <property type="match status" value="1"/>
</dbReference>
<dbReference type="InterPro" id="IPR017200">
    <property type="entry name" value="PqqE-like"/>
</dbReference>
<comment type="subunit">
    <text evidence="8">Interacts with PqqD. The interaction is necessary for activity of PqqE.</text>
</comment>
<protein>
    <recommendedName>
        <fullName evidence="8">PqqA peptide cyclase</fullName>
        <ecNumber evidence="8">1.21.98.4</ecNumber>
    </recommendedName>
    <alternativeName>
        <fullName evidence="8">Coenzyme PQQ synthesis protein E</fullName>
    </alternativeName>
</protein>
<dbReference type="SFLD" id="SFLDS00029">
    <property type="entry name" value="Radical_SAM"/>
    <property type="match status" value="1"/>
</dbReference>
<dbReference type="InterPro" id="IPR000385">
    <property type="entry name" value="MoaA_NifB_PqqE_Fe-S-bd_CS"/>
</dbReference>
<evidence type="ECO:0000256" key="2">
    <source>
        <dbReference type="ARBA" id="ARBA00022691"/>
    </source>
</evidence>
<dbReference type="InterPro" id="IPR007197">
    <property type="entry name" value="rSAM"/>
</dbReference>
<dbReference type="SUPFAM" id="SSF102114">
    <property type="entry name" value="Radical SAM enzymes"/>
    <property type="match status" value="1"/>
</dbReference>
<dbReference type="CDD" id="cd21119">
    <property type="entry name" value="SPASM_PqqE"/>
    <property type="match status" value="1"/>
</dbReference>
<evidence type="ECO:0000256" key="7">
    <source>
        <dbReference type="ARBA" id="ARBA00023014"/>
    </source>
</evidence>
<dbReference type="GO" id="GO:1904047">
    <property type="term" value="F:S-adenosyl-L-methionine binding"/>
    <property type="evidence" value="ECO:0007669"/>
    <property type="project" value="UniProtKB-UniRule"/>
</dbReference>
<comment type="pathway">
    <text evidence="8">Cofactor biosynthesis; pyrroloquinoline quinone biosynthesis.</text>
</comment>
<keyword evidence="1 8" id="KW-0004">4Fe-4S</keyword>
<keyword evidence="2 8" id="KW-0949">S-adenosyl-L-methionine</keyword>
<dbReference type="Gene3D" id="3.20.20.70">
    <property type="entry name" value="Aldolase class I"/>
    <property type="match status" value="1"/>
</dbReference>
<dbReference type="PROSITE" id="PS51918">
    <property type="entry name" value="RADICAL_SAM"/>
    <property type="match status" value="1"/>
</dbReference>
<organism evidence="10 11">
    <name type="scientific">Polyangium spumosum</name>
    <dbReference type="NCBI Taxonomy" id="889282"/>
    <lineage>
        <taxon>Bacteria</taxon>
        <taxon>Pseudomonadati</taxon>
        <taxon>Myxococcota</taxon>
        <taxon>Polyangia</taxon>
        <taxon>Polyangiales</taxon>
        <taxon>Polyangiaceae</taxon>
        <taxon>Polyangium</taxon>
    </lineage>
</organism>
<dbReference type="PANTHER" id="PTHR11228:SF7">
    <property type="entry name" value="PQQA PEPTIDE CYCLASE"/>
    <property type="match status" value="1"/>
</dbReference>
<dbReference type="SFLD" id="SFLDF00280">
    <property type="entry name" value="coenzyme_PQQ_synthesis_protein"/>
    <property type="match status" value="1"/>
</dbReference>
<comment type="similarity">
    <text evidence="8">Belongs to the radical SAM superfamily. PqqE family.</text>
</comment>
<evidence type="ECO:0000313" key="10">
    <source>
        <dbReference type="EMBL" id="MRG97511.1"/>
    </source>
</evidence>
<dbReference type="EMBL" id="WJIE01000018">
    <property type="protein sequence ID" value="MRG97511.1"/>
    <property type="molecule type" value="Genomic_DNA"/>
</dbReference>
<dbReference type="HAMAP" id="MF_00660">
    <property type="entry name" value="PqqE"/>
    <property type="match status" value="1"/>
</dbReference>
<dbReference type="PROSITE" id="PS01305">
    <property type="entry name" value="MOAA_NIFB_PQQE"/>
    <property type="match status" value="1"/>
</dbReference>
<dbReference type="Proteomes" id="UP000440224">
    <property type="component" value="Unassembled WGS sequence"/>
</dbReference>
<dbReference type="NCBIfam" id="TIGR04085">
    <property type="entry name" value="rSAM_more_4Fe4S"/>
    <property type="match status" value="1"/>
</dbReference>
<evidence type="ECO:0000256" key="5">
    <source>
        <dbReference type="ARBA" id="ARBA00023002"/>
    </source>
</evidence>
<dbReference type="CDD" id="cd01335">
    <property type="entry name" value="Radical_SAM"/>
    <property type="match status" value="1"/>
</dbReference>
<feature type="binding site" evidence="8">
    <location>
        <position position="18"/>
    </location>
    <ligand>
        <name>[4Fe-4S] cluster</name>
        <dbReference type="ChEBI" id="CHEBI:49883"/>
        <note>4Fe-4S-S-AdoMet</note>
    </ligand>
</feature>
<keyword evidence="6 8" id="KW-0408">Iron</keyword>
<dbReference type="OrthoDB" id="9782387at2"/>
<evidence type="ECO:0000256" key="4">
    <source>
        <dbReference type="ARBA" id="ARBA00022905"/>
    </source>
</evidence>
<feature type="binding site" evidence="8">
    <location>
        <position position="25"/>
    </location>
    <ligand>
        <name>[4Fe-4S] cluster</name>
        <dbReference type="ChEBI" id="CHEBI:49883"/>
        <note>4Fe-4S-S-AdoMet</note>
    </ligand>
</feature>
<dbReference type="InterPro" id="IPR058240">
    <property type="entry name" value="rSAM_sf"/>
</dbReference>
<feature type="binding site" evidence="8">
    <location>
        <position position="22"/>
    </location>
    <ligand>
        <name>[4Fe-4S] cluster</name>
        <dbReference type="ChEBI" id="CHEBI:49883"/>
        <note>4Fe-4S-S-AdoMet</note>
    </ligand>
</feature>
<evidence type="ECO:0000259" key="9">
    <source>
        <dbReference type="PROSITE" id="PS51918"/>
    </source>
</evidence>
<dbReference type="UniPathway" id="UPA00539"/>
<keyword evidence="4 8" id="KW-0884">PQQ biosynthesis</keyword>
<dbReference type="SFLD" id="SFLDG01386">
    <property type="entry name" value="main_SPASM_domain-containing"/>
    <property type="match status" value="1"/>
</dbReference>
<keyword evidence="3 8" id="KW-0479">Metal-binding</keyword>
<dbReference type="InterPro" id="IPR011843">
    <property type="entry name" value="PQQ_synth_PqqE_bac"/>
</dbReference>
<comment type="caution">
    <text evidence="10">The sequence shown here is derived from an EMBL/GenBank/DDBJ whole genome shotgun (WGS) entry which is preliminary data.</text>
</comment>
<sequence>MNDAPPPLALLLELSHRCPLRCPYCSNPVKLEPAQDELDTEIWARVIEEAAELSVLHVHFSGGEPAVRPDLEALVRRAAGLGLYTNLITSGMLLDRARVVALAEAGLDHVQLSVQDARPALADAIAGFSGAHEHKQNVAGWAREQGMSLTINAVVHALNADGVREIIELSRTLGAGRVEIAHAIHHGFGLVNRAALLPAPEAVADVLSVVEEARERLVGVLVIDYVPPDAYGRLPRACMGGWGRRFMNITPKGLALPCHAAETIPGLCFDSVRERSLRAIWERSPAFQRFRGTAWMREPCRSCERREVDFGGCRCQALALTGDASNADPVCERSEHHADLAKFVEASSGRRRLPLVPRRKGPARSAR</sequence>
<evidence type="ECO:0000256" key="1">
    <source>
        <dbReference type="ARBA" id="ARBA00022485"/>
    </source>
</evidence>
<reference evidence="10 11" key="1">
    <citation type="submission" date="2019-10" db="EMBL/GenBank/DDBJ databases">
        <title>A soil myxobacterium in the family Polyangiaceae.</title>
        <authorList>
            <person name="Li Y."/>
            <person name="Wang J."/>
        </authorList>
    </citation>
    <scope>NUCLEOTIDE SEQUENCE [LARGE SCALE GENOMIC DNA]</scope>
    <source>
        <strain evidence="10 11">DSM 14734</strain>
    </source>
</reference>
<comment type="function">
    <text evidence="8">Catalyzes the cross-linking of a glutamate residue and a tyrosine residue in the PqqA protein as part of the biosynthesis of pyrroloquinoline quinone (PQQ).</text>
</comment>
<evidence type="ECO:0000313" key="11">
    <source>
        <dbReference type="Proteomes" id="UP000440224"/>
    </source>
</evidence>
<gene>
    <name evidence="8 10" type="primary">pqqE</name>
    <name evidence="10" type="ORF">GF068_37120</name>
</gene>
<evidence type="ECO:0000256" key="8">
    <source>
        <dbReference type="HAMAP-Rule" id="MF_00660"/>
    </source>
</evidence>
<dbReference type="GO" id="GO:0009975">
    <property type="term" value="F:cyclase activity"/>
    <property type="evidence" value="ECO:0007669"/>
    <property type="project" value="UniProtKB-UniRule"/>
</dbReference>
<dbReference type="Pfam" id="PF04055">
    <property type="entry name" value="Radical_SAM"/>
    <property type="match status" value="1"/>
</dbReference>
<dbReference type="Pfam" id="PF13186">
    <property type="entry name" value="SPASM"/>
    <property type="match status" value="1"/>
</dbReference>
<dbReference type="InterPro" id="IPR013785">
    <property type="entry name" value="Aldolase_TIM"/>
</dbReference>
<name>A0A6N7Q9F1_9BACT</name>
<dbReference type="EC" id="1.21.98.4" evidence="8"/>
<dbReference type="AlphaFoldDB" id="A0A6N7Q9F1"/>
<dbReference type="GO" id="GO:0016491">
    <property type="term" value="F:oxidoreductase activity"/>
    <property type="evidence" value="ECO:0007669"/>
    <property type="project" value="UniProtKB-KW"/>
</dbReference>
<evidence type="ECO:0000256" key="3">
    <source>
        <dbReference type="ARBA" id="ARBA00022723"/>
    </source>
</evidence>
<feature type="domain" description="Radical SAM core" evidence="9">
    <location>
        <begin position="4"/>
        <end position="244"/>
    </location>
</feature>
<dbReference type="SMART" id="SM00729">
    <property type="entry name" value="Elp3"/>
    <property type="match status" value="1"/>
</dbReference>
<dbReference type="RefSeq" id="WP_153824294.1">
    <property type="nucleotide sequence ID" value="NZ_WJIE01000018.1"/>
</dbReference>
<accession>A0A6N7Q9F1</accession>
<dbReference type="GO" id="GO:0051539">
    <property type="term" value="F:4 iron, 4 sulfur cluster binding"/>
    <property type="evidence" value="ECO:0007669"/>
    <property type="project" value="UniProtKB-KW"/>
</dbReference>
<dbReference type="PANTHER" id="PTHR11228">
    <property type="entry name" value="RADICAL SAM DOMAIN PROTEIN"/>
    <property type="match status" value="1"/>
</dbReference>
<keyword evidence="11" id="KW-1185">Reference proteome</keyword>
<dbReference type="GO" id="GO:0018189">
    <property type="term" value="P:pyrroloquinoline quinone biosynthetic process"/>
    <property type="evidence" value="ECO:0007669"/>
    <property type="project" value="UniProtKB-UniRule"/>
</dbReference>
<dbReference type="NCBIfam" id="TIGR02109">
    <property type="entry name" value="PQQ_syn_pqqE"/>
    <property type="match status" value="1"/>
</dbReference>
<dbReference type="InterPro" id="IPR023885">
    <property type="entry name" value="4Fe4S-binding_SPASM_dom"/>
</dbReference>
<dbReference type="GO" id="GO:0032324">
    <property type="term" value="P:molybdopterin cofactor biosynthetic process"/>
    <property type="evidence" value="ECO:0007669"/>
    <property type="project" value="UniProtKB-ARBA"/>
</dbReference>
<dbReference type="PIRSF" id="PIRSF037420">
    <property type="entry name" value="PQQ_syn_pqqE"/>
    <property type="match status" value="1"/>
</dbReference>
<comment type="cofactor">
    <cofactor evidence="8">
        <name>[4Fe-4S] cluster</name>
        <dbReference type="ChEBI" id="CHEBI:49883"/>
    </cofactor>
    <text evidence="8">Binds 1 [4Fe-4S] cluster. The cluster is coordinated with 3 cysteines and an exchangeable S-adenosyl-L-methionine.</text>
</comment>
<dbReference type="GO" id="GO:0005506">
    <property type="term" value="F:iron ion binding"/>
    <property type="evidence" value="ECO:0007669"/>
    <property type="project" value="UniProtKB-UniRule"/>
</dbReference>
<dbReference type="InterPro" id="IPR050377">
    <property type="entry name" value="Radical_SAM_PqqE_MftC-like"/>
</dbReference>
<keyword evidence="5 8" id="KW-0560">Oxidoreductase</keyword>
<comment type="catalytic activity">
    <reaction evidence="8">
        <text>[PQQ precursor protein] + S-adenosyl-L-methionine = E-Y cross-linked-[PQQ precursor protein] + 5'-deoxyadenosine + L-methionine + H(+)</text>
        <dbReference type="Rhea" id="RHEA:56836"/>
        <dbReference type="Rhea" id="RHEA-COMP:14800"/>
        <dbReference type="Rhea" id="RHEA-COMP:14801"/>
        <dbReference type="ChEBI" id="CHEBI:15378"/>
        <dbReference type="ChEBI" id="CHEBI:17319"/>
        <dbReference type="ChEBI" id="CHEBI:57844"/>
        <dbReference type="ChEBI" id="CHEBI:59789"/>
        <dbReference type="ChEBI" id="CHEBI:141026"/>
        <dbReference type="ChEBI" id="CHEBI:141027"/>
        <dbReference type="EC" id="1.21.98.4"/>
    </reaction>
</comment>
<evidence type="ECO:0000256" key="6">
    <source>
        <dbReference type="ARBA" id="ARBA00023004"/>
    </source>
</evidence>
<proteinExistence type="inferred from homology"/>
<dbReference type="InterPro" id="IPR006638">
    <property type="entry name" value="Elp3/MiaA/NifB-like_rSAM"/>
</dbReference>
<keyword evidence="7 8" id="KW-0411">Iron-sulfur</keyword>